<evidence type="ECO:0000256" key="1">
    <source>
        <dbReference type="SAM" id="Coils"/>
    </source>
</evidence>
<feature type="non-terminal residue" evidence="3">
    <location>
        <position position="1"/>
    </location>
</feature>
<proteinExistence type="predicted"/>
<feature type="compositionally biased region" description="Basic and acidic residues" evidence="2">
    <location>
        <begin position="160"/>
        <end position="177"/>
    </location>
</feature>
<feature type="coiled-coil region" evidence="1">
    <location>
        <begin position="91"/>
        <end position="118"/>
    </location>
</feature>
<feature type="region of interest" description="Disordered" evidence="2">
    <location>
        <begin position="160"/>
        <end position="229"/>
    </location>
</feature>
<evidence type="ECO:0000256" key="2">
    <source>
        <dbReference type="SAM" id="MobiDB-lite"/>
    </source>
</evidence>
<reference evidence="3" key="1">
    <citation type="submission" date="2015-11" db="EMBL/GenBank/DDBJ databases">
        <title>De novo transcriptome assembly of four potential Pierce s Disease insect vectors from Arizona vineyards.</title>
        <authorList>
            <person name="Tassone E.E."/>
        </authorList>
    </citation>
    <scope>NUCLEOTIDE SEQUENCE</scope>
</reference>
<feature type="compositionally biased region" description="Polar residues" evidence="2">
    <location>
        <begin position="198"/>
        <end position="218"/>
    </location>
</feature>
<name>A0A1B6I2G4_9HEMI</name>
<protein>
    <submittedName>
        <fullName evidence="3">Uncharacterized protein</fullName>
    </submittedName>
</protein>
<accession>A0A1B6I2G4</accession>
<organism evidence="3">
    <name type="scientific">Homalodisca liturata</name>
    <dbReference type="NCBI Taxonomy" id="320908"/>
    <lineage>
        <taxon>Eukaryota</taxon>
        <taxon>Metazoa</taxon>
        <taxon>Ecdysozoa</taxon>
        <taxon>Arthropoda</taxon>
        <taxon>Hexapoda</taxon>
        <taxon>Insecta</taxon>
        <taxon>Pterygota</taxon>
        <taxon>Neoptera</taxon>
        <taxon>Paraneoptera</taxon>
        <taxon>Hemiptera</taxon>
        <taxon>Auchenorrhyncha</taxon>
        <taxon>Membracoidea</taxon>
        <taxon>Cicadellidae</taxon>
        <taxon>Cicadellinae</taxon>
        <taxon>Proconiini</taxon>
        <taxon>Homalodisca</taxon>
    </lineage>
</organism>
<evidence type="ECO:0000313" key="3">
    <source>
        <dbReference type="EMBL" id="JAS81090.1"/>
    </source>
</evidence>
<dbReference type="EMBL" id="GECU01026616">
    <property type="protein sequence ID" value="JAS81090.1"/>
    <property type="molecule type" value="Transcribed_RNA"/>
</dbReference>
<keyword evidence="1" id="KW-0175">Coiled coil</keyword>
<sequence>SISQTNTNATTKDDWPVQWMICSFSLWNLVSAINMNPYFLIKEENQYELKIRGQLTTGSAEDLRKRLTKCVKANMPVDPAVLASLDVEGELEACEAKLNRLSASIDEYEGEYTDTEGQRLQARLWHNYLRIQRIPVVTEADEGRQRKLLSEAKRLCDAASERRGAVEMGSEEGKEIVDSEPITNKTQPPRATAPVAANQANVGDSTPSPTDQRTQPVSPSAIPPTPHDS</sequence>
<gene>
    <name evidence="3" type="ORF">g.51678</name>
</gene>
<dbReference type="AlphaFoldDB" id="A0A1B6I2G4"/>
<feature type="non-terminal residue" evidence="3">
    <location>
        <position position="229"/>
    </location>
</feature>